<dbReference type="EMBL" id="CAJOBA010034696">
    <property type="protein sequence ID" value="CAF3990412.1"/>
    <property type="molecule type" value="Genomic_DNA"/>
</dbReference>
<sequence>MVVTRAQQQLLDDQTGNYIWNNCIRNIEIEPTTQTQATEVFILRRPLPFEMAEKAPRINKQLNQSPTFSGKLTENVTKWLKGITNEFNVVKFDDSQKLGIIQTYLVDDARKWFTNNMRTLETWSEFNEAIEKTYSSTFAKEVAISQLGQRRQGLDETVMHYYNDMMELFEVMDDRMSDSLKVSYLKSGLKLSLKKEVRRKNPPTPSEFIKAAQEEESLDYSMAASMHNMEIQNNETKRITTTTMINSAPIHQNYRYTSYPQRQFQNDGKNYYARTTSSIKQHRPYQYQQQLRYRCNKSGRFARDCWNSKSY</sequence>
<proteinExistence type="predicted"/>
<protein>
    <recommendedName>
        <fullName evidence="1">Retrotransposon gag domain-containing protein</fullName>
    </recommendedName>
</protein>
<gene>
    <name evidence="2" type="ORF">OVA965_LOCUS22966</name>
    <name evidence="3" type="ORF">TMI583_LOCUS23687</name>
</gene>
<feature type="domain" description="Retrotransposon gag" evidence="1">
    <location>
        <begin position="101"/>
        <end position="190"/>
    </location>
</feature>
<dbReference type="InterPro" id="IPR005162">
    <property type="entry name" value="Retrotrans_gag_dom"/>
</dbReference>
<dbReference type="PANTHER" id="PTHR33194">
    <property type="entry name" value="ZINC KNUCKLE DOMAINCONTAINING PROTEIN"/>
    <property type="match status" value="1"/>
</dbReference>
<dbReference type="Pfam" id="PF03732">
    <property type="entry name" value="Retrotrans_gag"/>
    <property type="match status" value="1"/>
</dbReference>
<organism evidence="2 4">
    <name type="scientific">Didymodactylos carnosus</name>
    <dbReference type="NCBI Taxonomy" id="1234261"/>
    <lineage>
        <taxon>Eukaryota</taxon>
        <taxon>Metazoa</taxon>
        <taxon>Spiralia</taxon>
        <taxon>Gnathifera</taxon>
        <taxon>Rotifera</taxon>
        <taxon>Eurotatoria</taxon>
        <taxon>Bdelloidea</taxon>
        <taxon>Philodinida</taxon>
        <taxon>Philodinidae</taxon>
        <taxon>Didymodactylos</taxon>
    </lineage>
</organism>
<evidence type="ECO:0000259" key="1">
    <source>
        <dbReference type="Pfam" id="PF03732"/>
    </source>
</evidence>
<dbReference type="AlphaFoldDB" id="A0A8S2EDT4"/>
<dbReference type="Proteomes" id="UP000677228">
    <property type="component" value="Unassembled WGS sequence"/>
</dbReference>
<reference evidence="2" key="1">
    <citation type="submission" date="2021-02" db="EMBL/GenBank/DDBJ databases">
        <authorList>
            <person name="Nowell W R."/>
        </authorList>
    </citation>
    <scope>NUCLEOTIDE SEQUENCE</scope>
</reference>
<evidence type="ECO:0000313" key="2">
    <source>
        <dbReference type="EMBL" id="CAF1179030.1"/>
    </source>
</evidence>
<evidence type="ECO:0000313" key="4">
    <source>
        <dbReference type="Proteomes" id="UP000677228"/>
    </source>
</evidence>
<dbReference type="PANTHER" id="PTHR33194:SF4">
    <property type="entry name" value="CCHC-TYPE DOMAIN-CONTAINING PROTEIN"/>
    <property type="match status" value="1"/>
</dbReference>
<comment type="caution">
    <text evidence="2">The sequence shown here is derived from an EMBL/GenBank/DDBJ whole genome shotgun (WGS) entry which is preliminary data.</text>
</comment>
<dbReference type="Proteomes" id="UP000682733">
    <property type="component" value="Unassembled WGS sequence"/>
</dbReference>
<dbReference type="EMBL" id="CAJNOK010013166">
    <property type="protein sequence ID" value="CAF1179030.1"/>
    <property type="molecule type" value="Genomic_DNA"/>
</dbReference>
<name>A0A8S2EDT4_9BILA</name>
<accession>A0A8S2EDT4</accession>
<evidence type="ECO:0000313" key="3">
    <source>
        <dbReference type="EMBL" id="CAF3990412.1"/>
    </source>
</evidence>